<dbReference type="AlphaFoldDB" id="A0A0A1U8D4"/>
<dbReference type="KEGG" id="eiv:EIN_285320"/>
<keyword evidence="1" id="KW-1133">Transmembrane helix</keyword>
<evidence type="ECO:0000313" key="3">
    <source>
        <dbReference type="Proteomes" id="UP000014680"/>
    </source>
</evidence>
<dbReference type="VEuPathDB" id="AmoebaDB:EIN_285320"/>
<organism evidence="2 3">
    <name type="scientific">Entamoeba invadens IP1</name>
    <dbReference type="NCBI Taxonomy" id="370355"/>
    <lineage>
        <taxon>Eukaryota</taxon>
        <taxon>Amoebozoa</taxon>
        <taxon>Evosea</taxon>
        <taxon>Archamoebae</taxon>
        <taxon>Mastigamoebida</taxon>
        <taxon>Entamoebidae</taxon>
        <taxon>Entamoeba</taxon>
    </lineage>
</organism>
<reference evidence="2 3" key="1">
    <citation type="submission" date="2012-10" db="EMBL/GenBank/DDBJ databases">
        <authorList>
            <person name="Zafar N."/>
            <person name="Inman J."/>
            <person name="Hall N."/>
            <person name="Lorenzi H."/>
            <person name="Caler E."/>
        </authorList>
    </citation>
    <scope>NUCLEOTIDE SEQUENCE [LARGE SCALE GENOMIC DNA]</scope>
    <source>
        <strain evidence="2 3">IP1</strain>
    </source>
</reference>
<proteinExistence type="predicted"/>
<keyword evidence="3" id="KW-1185">Reference proteome</keyword>
<name>A0A0A1U8D4_ENTIV</name>
<keyword evidence="1" id="KW-0812">Transmembrane</keyword>
<dbReference type="GeneID" id="14888298"/>
<dbReference type="RefSeq" id="XP_004256087.1">
    <property type="nucleotide sequence ID" value="XM_004256039.1"/>
</dbReference>
<dbReference type="Proteomes" id="UP000014680">
    <property type="component" value="Unassembled WGS sequence"/>
</dbReference>
<sequence>MSVGCLIGDPTALPTPIPYKAGCSLYLGADPNTSISLEATKSGETYTTKYYLSNDCTGNALDETTFTKGKCQPDLLMTFGVFSDFIQPPVDSRANFAVKKEGENVEVYVLDKCQRSVDGTFFKLERFRKIVILKRGSSCDNLVEIEDQSELYNMRFFANFPENYFVKNIYSDTEKCTQTDEQQYLNYELISRKCVAVGEYFRKVTRIDDTYVFETFLTNDCSDSPINREIYEYGKCSNGVIFADAIFESAVDENASYASEIFDYEMHQMVYFEFGKYYIIMILPKFMKEAYVTIYIKQTTKNLREHLIIWLHYHHMILYEVFITYIQIVFLKMEMHIQNI</sequence>
<dbReference type="EMBL" id="KB206647">
    <property type="protein sequence ID" value="ELP89316.1"/>
    <property type="molecule type" value="Genomic_DNA"/>
</dbReference>
<protein>
    <submittedName>
        <fullName evidence="2">Uncharacterized protein</fullName>
    </submittedName>
</protein>
<accession>A0A0A1U8D4</accession>
<feature type="transmembrane region" description="Helical" evidence="1">
    <location>
        <begin position="307"/>
        <end position="331"/>
    </location>
</feature>
<evidence type="ECO:0000256" key="1">
    <source>
        <dbReference type="SAM" id="Phobius"/>
    </source>
</evidence>
<gene>
    <name evidence="2" type="ORF">EIN_285320</name>
</gene>
<evidence type="ECO:0000313" key="2">
    <source>
        <dbReference type="EMBL" id="ELP89316.1"/>
    </source>
</evidence>
<keyword evidence="1" id="KW-0472">Membrane</keyword>